<gene>
    <name evidence="2" type="ORF">P9921_00645</name>
</gene>
<evidence type="ECO:0000259" key="1">
    <source>
        <dbReference type="Pfam" id="PF04851"/>
    </source>
</evidence>
<dbReference type="Gene3D" id="3.40.50.300">
    <property type="entry name" value="P-loop containing nucleotide triphosphate hydrolases"/>
    <property type="match status" value="2"/>
</dbReference>
<keyword evidence="2" id="KW-0547">Nucleotide-binding</keyword>
<protein>
    <submittedName>
        <fullName evidence="2">DEAD/DEAH box helicase family protein</fullName>
    </submittedName>
</protein>
<proteinExistence type="predicted"/>
<dbReference type="Pfam" id="PF04851">
    <property type="entry name" value="ResIII"/>
    <property type="match status" value="1"/>
</dbReference>
<dbReference type="Proteomes" id="UP001174748">
    <property type="component" value="Unassembled WGS sequence"/>
</dbReference>
<comment type="caution">
    <text evidence="2">The sequence shown here is derived from an EMBL/GenBank/DDBJ whole genome shotgun (WGS) entry which is preliminary data.</text>
</comment>
<evidence type="ECO:0000313" key="2">
    <source>
        <dbReference type="EMBL" id="MDK5168998.1"/>
    </source>
</evidence>
<keyword evidence="2" id="KW-0378">Hydrolase</keyword>
<dbReference type="InterPro" id="IPR006935">
    <property type="entry name" value="Helicase/UvrB_N"/>
</dbReference>
<dbReference type="PANTHER" id="PTHR47396:SF1">
    <property type="entry name" value="ATP-DEPENDENT HELICASE IRC3-RELATED"/>
    <property type="match status" value="1"/>
</dbReference>
<keyword evidence="2" id="KW-0067">ATP-binding</keyword>
<dbReference type="GO" id="GO:0004386">
    <property type="term" value="F:helicase activity"/>
    <property type="evidence" value="ECO:0007669"/>
    <property type="project" value="UniProtKB-KW"/>
</dbReference>
<keyword evidence="3" id="KW-1185">Reference proteome</keyword>
<keyword evidence="2" id="KW-0347">Helicase</keyword>
<reference evidence="2" key="1">
    <citation type="submission" date="2023-01" db="EMBL/GenBank/DDBJ databases">
        <title>Genomic dissection of endemic carbapenem resistance: metallo-beta-lactamase gene dissemination through clonal, plasmid and integron transfer pathways.</title>
        <authorList>
            <person name="Macesic N."/>
        </authorList>
    </citation>
    <scope>NUCLEOTIDE SEQUENCE</scope>
    <source>
        <strain evidence="2">CPO382</strain>
    </source>
</reference>
<dbReference type="EMBL" id="JARTOI010000001">
    <property type="protein sequence ID" value="MDK5168998.1"/>
    <property type="molecule type" value="Genomic_DNA"/>
</dbReference>
<organism evidence="2 3">
    <name type="scientific">Serratia nevei</name>
    <dbReference type="NCBI Taxonomy" id="2703794"/>
    <lineage>
        <taxon>Bacteria</taxon>
        <taxon>Pseudomonadati</taxon>
        <taxon>Pseudomonadota</taxon>
        <taxon>Gammaproteobacteria</taxon>
        <taxon>Enterobacterales</taxon>
        <taxon>Yersiniaceae</taxon>
        <taxon>Serratia</taxon>
    </lineage>
</organism>
<sequence>MEFKDYQDGVLTKLDSFLDELRTQKENAIEVEQLKLANPKLKIPIPDFCGDAWEQQKAKGLLPKIRENIPYSPRFDGVGRQVPNLTLKIPTGGGKTLLAAASVSKIYGRYLSSNTGLVLWIVPNEAIYSQTKRQLSNREHPFRQILDRASAGRTKILEKDDSLNKQDLDTHLCVMLLMLQSANRETKETLRLFRDRGNVHGFFPLEDDFQAHYSLLKAIPNLSCYNGQDGAQMGSIIHDSLGNVLRIIRPVVVIDEGHKAFSQKALDTVYGFNPSFVLELSATPKDKPKDTPPTYSNWLVDVRGADLAKEEMIKLPINLKVKAGDDWRDCLRESLEHLNKLQADSDKLLSNTATYIRPILLVQVERTGKDQREAGFIHSEDAKEFLLTAGLTEREIAIKTSEVNDLKTPENQDLLSPTNPIRVIITKQALQEGWDCPFAYVLCSLSASSNLSAMTQLVGRILRQPYALKTNVEALDQCYVFCHHASTKDVVAGIKDSLEKDGMADLVQEIRESDGSGKKNNAARKVARRKGFEKVQIYMPVVNVLDGESIRPLNYEHDILMDVDWSQIDIQPLINSIPENITLIKSQMTQITVSDGEDGEFFKTAKAKAIDEISLFDPVYATRIVSDIVPNPWIARGLIAEIIKGLQERGFDENKIGLLSSFILEELRKYLVAQRDNLAEEIFISKVSAESIQFRLRTDTHNWVMPEHMWTDLSENSEKLTRSNGDVVEKSLFAPAYKLEFNNDEQDFACYLDEHKALVWWHRNVAKSGQYFVQGWRKNKVYPDFIFAVNDKRVVVIETKGDQLDGNLDTKYKKKLLQTINDNFKVERVKKAGELELVFDDSTTVSCDMLLMSEWKTKVHDYLPK</sequence>
<dbReference type="SUPFAM" id="SSF52540">
    <property type="entry name" value="P-loop containing nucleoside triphosphate hydrolases"/>
    <property type="match status" value="2"/>
</dbReference>
<name>A0ABT7G5G0_9GAMM</name>
<accession>A0ABT7G5G0</accession>
<evidence type="ECO:0000313" key="3">
    <source>
        <dbReference type="Proteomes" id="UP001174748"/>
    </source>
</evidence>
<dbReference type="InterPro" id="IPR050742">
    <property type="entry name" value="Helicase_Restrict-Modif_Enz"/>
</dbReference>
<feature type="domain" description="Helicase/UvrB N-terminal" evidence="1">
    <location>
        <begin position="83"/>
        <end position="285"/>
    </location>
</feature>
<dbReference type="PANTHER" id="PTHR47396">
    <property type="entry name" value="TYPE I RESTRICTION ENZYME ECOKI R PROTEIN"/>
    <property type="match status" value="1"/>
</dbReference>
<dbReference type="RefSeq" id="WP_285097873.1">
    <property type="nucleotide sequence ID" value="NZ_JARTOI010000001.1"/>
</dbReference>
<dbReference type="InterPro" id="IPR027417">
    <property type="entry name" value="P-loop_NTPase"/>
</dbReference>